<organism evidence="6 7">
    <name type="scientific">Amnibacterium setariae</name>
    <dbReference type="NCBI Taxonomy" id="2306585"/>
    <lineage>
        <taxon>Bacteria</taxon>
        <taxon>Bacillati</taxon>
        <taxon>Actinomycetota</taxon>
        <taxon>Actinomycetes</taxon>
        <taxon>Micrococcales</taxon>
        <taxon>Microbacteriaceae</taxon>
        <taxon>Amnibacterium</taxon>
    </lineage>
</organism>
<feature type="domain" description="Calcineurin-like phosphoesterase" evidence="5">
    <location>
        <begin position="10"/>
        <end position="204"/>
    </location>
</feature>
<reference evidence="7" key="1">
    <citation type="submission" date="2018-09" db="EMBL/GenBank/DDBJ databases">
        <authorList>
            <person name="Kim I."/>
        </authorList>
    </citation>
    <scope>NUCLEOTIDE SEQUENCE [LARGE SCALE GENOMIC DNA]</scope>
    <source>
        <strain evidence="7">DD4a</strain>
    </source>
</reference>
<keyword evidence="1" id="KW-0479">Metal-binding</keyword>
<dbReference type="InterPro" id="IPR050884">
    <property type="entry name" value="CNP_phosphodiesterase-III"/>
</dbReference>
<dbReference type="InterPro" id="IPR004843">
    <property type="entry name" value="Calcineurin-like_PHP"/>
</dbReference>
<dbReference type="AlphaFoldDB" id="A0A3A1TXL8"/>
<evidence type="ECO:0000313" key="6">
    <source>
        <dbReference type="EMBL" id="RIX28348.1"/>
    </source>
</evidence>
<keyword evidence="3" id="KW-0408">Iron</keyword>
<evidence type="ECO:0000256" key="2">
    <source>
        <dbReference type="ARBA" id="ARBA00022801"/>
    </source>
</evidence>
<dbReference type="Gene3D" id="3.60.21.10">
    <property type="match status" value="1"/>
</dbReference>
<keyword evidence="2" id="KW-0378">Hydrolase</keyword>
<dbReference type="EMBL" id="QXTG01000002">
    <property type="protein sequence ID" value="RIX28348.1"/>
    <property type="molecule type" value="Genomic_DNA"/>
</dbReference>
<protein>
    <submittedName>
        <fullName evidence="6">Phosphodiesterase</fullName>
    </submittedName>
</protein>
<keyword evidence="7" id="KW-1185">Reference proteome</keyword>
<comment type="caution">
    <text evidence="6">The sequence shown here is derived from an EMBL/GenBank/DDBJ whole genome shotgun (WGS) entry which is preliminary data.</text>
</comment>
<dbReference type="Pfam" id="PF00149">
    <property type="entry name" value="Metallophos"/>
    <property type="match status" value="1"/>
</dbReference>
<dbReference type="PANTHER" id="PTHR42988:SF2">
    <property type="entry name" value="CYCLIC NUCLEOTIDE PHOSPHODIESTERASE CBUA0032-RELATED"/>
    <property type="match status" value="1"/>
</dbReference>
<evidence type="ECO:0000256" key="4">
    <source>
        <dbReference type="ARBA" id="ARBA00025742"/>
    </source>
</evidence>
<gene>
    <name evidence="6" type="ORF">D1781_12975</name>
</gene>
<dbReference type="GO" id="GO:0046872">
    <property type="term" value="F:metal ion binding"/>
    <property type="evidence" value="ECO:0007669"/>
    <property type="project" value="UniProtKB-KW"/>
</dbReference>
<name>A0A3A1TXL8_9MICO</name>
<dbReference type="InterPro" id="IPR029052">
    <property type="entry name" value="Metallo-depent_PP-like"/>
</dbReference>
<dbReference type="Proteomes" id="UP000265742">
    <property type="component" value="Unassembled WGS sequence"/>
</dbReference>
<evidence type="ECO:0000256" key="1">
    <source>
        <dbReference type="ARBA" id="ARBA00022723"/>
    </source>
</evidence>
<dbReference type="SUPFAM" id="SSF56300">
    <property type="entry name" value="Metallo-dependent phosphatases"/>
    <property type="match status" value="1"/>
</dbReference>
<dbReference type="GO" id="GO:0016787">
    <property type="term" value="F:hydrolase activity"/>
    <property type="evidence" value="ECO:0007669"/>
    <property type="project" value="UniProtKB-KW"/>
</dbReference>
<proteinExistence type="inferred from homology"/>
<evidence type="ECO:0000313" key="7">
    <source>
        <dbReference type="Proteomes" id="UP000265742"/>
    </source>
</evidence>
<accession>A0A3A1TXL8</accession>
<dbReference type="OrthoDB" id="5241795at2"/>
<sequence>MTREPLATHRVGHVSDSHFTSSGVLHGRVRVAATYSGALAALEGSGIPIDALVHTGDVADAGEADAYLAASTVTRETTQRTGWPVVWAAGNHDVRAAMATGLLGEPASDAPLDRVIEVRGLRVVALDTSIPGHVEGGVDAEQADWLRSVLAEPAEHGTVLALHHPPVPVEVTAMARLHLTGQDRLEAALQGSDVRAILGGHLHYATSAVFAGVPVHVAPATAYTIRLTRPGGGVIAVDGARAAGVLSLYDDGRVGYSSLPADPHHVLDSTPEEVFSTMGVDVEH</sequence>
<evidence type="ECO:0000256" key="3">
    <source>
        <dbReference type="ARBA" id="ARBA00023004"/>
    </source>
</evidence>
<dbReference type="PANTHER" id="PTHR42988">
    <property type="entry name" value="PHOSPHOHYDROLASE"/>
    <property type="match status" value="1"/>
</dbReference>
<comment type="similarity">
    <text evidence="4">Belongs to the cyclic nucleotide phosphodiesterase class-III family.</text>
</comment>
<evidence type="ECO:0000259" key="5">
    <source>
        <dbReference type="Pfam" id="PF00149"/>
    </source>
</evidence>
<dbReference type="RefSeq" id="WP_119482658.1">
    <property type="nucleotide sequence ID" value="NZ_QXTG01000002.1"/>
</dbReference>